<gene>
    <name evidence="1" type="ORF">UFOVP612_32</name>
</gene>
<proteinExistence type="predicted"/>
<accession>A0A6J5N3D3</accession>
<sequence length="51" mass="4967">MKTTALGILTVVATLANVTIQLLSGGSPDLVGAFAAVTAGIGLIKARDAGK</sequence>
<dbReference type="EMBL" id="LR796574">
    <property type="protein sequence ID" value="CAB4152907.1"/>
    <property type="molecule type" value="Genomic_DNA"/>
</dbReference>
<name>A0A6J5N3D3_9CAUD</name>
<evidence type="ECO:0000313" key="1">
    <source>
        <dbReference type="EMBL" id="CAB4152907.1"/>
    </source>
</evidence>
<protein>
    <recommendedName>
        <fullName evidence="2">Holin</fullName>
    </recommendedName>
</protein>
<organism evidence="1">
    <name type="scientific">uncultured Caudovirales phage</name>
    <dbReference type="NCBI Taxonomy" id="2100421"/>
    <lineage>
        <taxon>Viruses</taxon>
        <taxon>Duplodnaviria</taxon>
        <taxon>Heunggongvirae</taxon>
        <taxon>Uroviricota</taxon>
        <taxon>Caudoviricetes</taxon>
        <taxon>Peduoviridae</taxon>
        <taxon>Maltschvirus</taxon>
        <taxon>Maltschvirus maltsch</taxon>
    </lineage>
</organism>
<evidence type="ECO:0008006" key="2">
    <source>
        <dbReference type="Google" id="ProtNLM"/>
    </source>
</evidence>
<reference evidence="1" key="1">
    <citation type="submission" date="2020-04" db="EMBL/GenBank/DDBJ databases">
        <authorList>
            <person name="Chiriac C."/>
            <person name="Salcher M."/>
            <person name="Ghai R."/>
            <person name="Kavagutti S V."/>
        </authorList>
    </citation>
    <scope>NUCLEOTIDE SEQUENCE</scope>
</reference>